<dbReference type="GO" id="GO:0003824">
    <property type="term" value="F:catalytic activity"/>
    <property type="evidence" value="ECO:0007669"/>
    <property type="project" value="InterPro"/>
</dbReference>
<dbReference type="Proteomes" id="UP000662466">
    <property type="component" value="Unassembled WGS sequence"/>
</dbReference>
<evidence type="ECO:0000313" key="3">
    <source>
        <dbReference type="EMBL" id="KAF7169867.1"/>
    </source>
</evidence>
<sequence>MILLSADRNTSDYDILAIQEPAKNPSMHATYCDSNSTFRPLYPTNRHTRACFLINKKLPLAYWGVEFPGPDIAILTLRLQGRTITVTNIYSQPTTAAHVDETSPIYRLPEVLGRSGDHILLGDFNLHHPAWSGDRGTRASRMALDLLPMVGQAGLELITPRGLVTWRRSEDSASYCKIDEGIHHGSDHRPVATLLTLPLGGKWQLPTPGKLWRQMDREAVRAGSEHLWTPANFTSRDQIDRYAEYLQDFAAELADNTTPTAKSHHDEGAPRCNWWTRESCKPREEEGVKGGKKSELEEGCPRSERQEAGDLGAGEVGEGEKSSSTRAAHSPSAGARGHHWGFCNHV</sequence>
<dbReference type="AlphaFoldDB" id="A0A8H6QD88"/>
<feature type="region of interest" description="Disordered" evidence="1">
    <location>
        <begin position="283"/>
        <end position="346"/>
    </location>
</feature>
<evidence type="ECO:0000256" key="1">
    <source>
        <dbReference type="SAM" id="MobiDB-lite"/>
    </source>
</evidence>
<evidence type="ECO:0000259" key="2">
    <source>
        <dbReference type="Pfam" id="PF14529"/>
    </source>
</evidence>
<dbReference type="InterPro" id="IPR036691">
    <property type="entry name" value="Endo/exonu/phosph_ase_sf"/>
</dbReference>
<proteinExistence type="predicted"/>
<feature type="domain" description="Endonuclease/exonuclease/phosphatase" evidence="2">
    <location>
        <begin position="84"/>
        <end position="191"/>
    </location>
</feature>
<name>A0A8H6QD88_9EURO</name>
<feature type="compositionally biased region" description="Basic and acidic residues" evidence="1">
    <location>
        <begin position="283"/>
        <end position="308"/>
    </location>
</feature>
<gene>
    <name evidence="3" type="ORF">CNMCM6106_004754</name>
</gene>
<dbReference type="EMBL" id="JACBAF010002017">
    <property type="protein sequence ID" value="KAF7169867.1"/>
    <property type="molecule type" value="Genomic_DNA"/>
</dbReference>
<accession>A0A8H6QD88</accession>
<dbReference type="Gene3D" id="3.60.10.10">
    <property type="entry name" value="Endonuclease/exonuclease/phosphatase"/>
    <property type="match status" value="1"/>
</dbReference>
<evidence type="ECO:0000313" key="4">
    <source>
        <dbReference type="Proteomes" id="UP000662466"/>
    </source>
</evidence>
<protein>
    <recommendedName>
        <fullName evidence="2">Endonuclease/exonuclease/phosphatase domain-containing protein</fullName>
    </recommendedName>
</protein>
<comment type="caution">
    <text evidence="3">The sequence shown here is derived from an EMBL/GenBank/DDBJ whole genome shotgun (WGS) entry which is preliminary data.</text>
</comment>
<organism evidence="3 4">
    <name type="scientific">Aspergillus hiratsukae</name>
    <dbReference type="NCBI Taxonomy" id="1194566"/>
    <lineage>
        <taxon>Eukaryota</taxon>
        <taxon>Fungi</taxon>
        <taxon>Dikarya</taxon>
        <taxon>Ascomycota</taxon>
        <taxon>Pezizomycotina</taxon>
        <taxon>Eurotiomycetes</taxon>
        <taxon>Eurotiomycetidae</taxon>
        <taxon>Eurotiales</taxon>
        <taxon>Aspergillaceae</taxon>
        <taxon>Aspergillus</taxon>
        <taxon>Aspergillus subgen. Fumigati</taxon>
    </lineage>
</organism>
<reference evidence="3" key="1">
    <citation type="submission" date="2020-06" db="EMBL/GenBank/DDBJ databases">
        <title>Draft genome sequences of strains closely related to Aspergillus parafelis and Aspergillus hiratsukae.</title>
        <authorList>
            <person name="Dos Santos R.A.C."/>
            <person name="Rivero-Menendez O."/>
            <person name="Steenwyk J.L."/>
            <person name="Mead M.E."/>
            <person name="Goldman G.H."/>
            <person name="Alastruey-Izquierdo A."/>
            <person name="Rokas A."/>
        </authorList>
    </citation>
    <scope>NUCLEOTIDE SEQUENCE</scope>
    <source>
        <strain evidence="3">CNM-CM6106</strain>
    </source>
</reference>
<dbReference type="SUPFAM" id="SSF56219">
    <property type="entry name" value="DNase I-like"/>
    <property type="match status" value="1"/>
</dbReference>
<dbReference type="Pfam" id="PF14529">
    <property type="entry name" value="Exo_endo_phos_2"/>
    <property type="match status" value="1"/>
</dbReference>
<dbReference type="InterPro" id="IPR005135">
    <property type="entry name" value="Endo/exonuclease/phosphatase"/>
</dbReference>